<evidence type="ECO:0000313" key="3">
    <source>
        <dbReference type="Proteomes" id="UP001327027"/>
    </source>
</evidence>
<gene>
    <name evidence="2" type="ORF">U6A24_16720</name>
</gene>
<feature type="chain" id="PRO_5045372682" evidence="1">
    <location>
        <begin position="23"/>
        <end position="164"/>
    </location>
</feature>
<protein>
    <submittedName>
        <fullName evidence="2">Uncharacterized protein</fullName>
    </submittedName>
</protein>
<evidence type="ECO:0000313" key="2">
    <source>
        <dbReference type="EMBL" id="MEB3347119.1"/>
    </source>
</evidence>
<keyword evidence="1" id="KW-0732">Signal</keyword>
<sequence length="164" mass="18671">MNKIVFALSVIAFFLFNSNCIAQEKEEKDIKEKVERPILGDPTKNEVTKRDVTKFKPLMEPNAVHVSGSVLSFFKDKSVCDKIYKATAKVKVKKVVRSGSALVNSISSGQDITLIFLRKNSKTLDMFERKAIKDKMISFILRETLCSDPDTKETIYEVVRFKVK</sequence>
<dbReference type="RefSeq" id="WP_324181147.1">
    <property type="nucleotide sequence ID" value="NZ_BAABAW010000025.1"/>
</dbReference>
<dbReference type="EMBL" id="JAYKLX010000008">
    <property type="protein sequence ID" value="MEB3347119.1"/>
    <property type="molecule type" value="Genomic_DNA"/>
</dbReference>
<proteinExistence type="predicted"/>
<reference evidence="2 3" key="1">
    <citation type="journal article" date="2013" name="Int. J. Syst. Evol. Microbiol.">
        <title>Aquimarina gracilis sp. nov., isolated from the gut microflora of a mussel, Mytilus coruscus, and emended description of Aquimarina spongiae.</title>
        <authorList>
            <person name="Park S.C."/>
            <person name="Choe H.N."/>
            <person name="Baik K.S."/>
            <person name="Seong C.N."/>
        </authorList>
    </citation>
    <scope>NUCLEOTIDE SEQUENCE [LARGE SCALE GENOMIC DNA]</scope>
    <source>
        <strain evidence="2 3">PSC32</strain>
    </source>
</reference>
<comment type="caution">
    <text evidence="2">The sequence shown here is derived from an EMBL/GenBank/DDBJ whole genome shotgun (WGS) entry which is preliminary data.</text>
</comment>
<feature type="signal peptide" evidence="1">
    <location>
        <begin position="1"/>
        <end position="22"/>
    </location>
</feature>
<dbReference type="Proteomes" id="UP001327027">
    <property type="component" value="Unassembled WGS sequence"/>
</dbReference>
<accession>A0ABU5ZZ01</accession>
<keyword evidence="3" id="KW-1185">Reference proteome</keyword>
<evidence type="ECO:0000256" key="1">
    <source>
        <dbReference type="SAM" id="SignalP"/>
    </source>
</evidence>
<name>A0ABU5ZZ01_9FLAO</name>
<organism evidence="2 3">
    <name type="scientific">Aquimarina gracilis</name>
    <dbReference type="NCBI Taxonomy" id="874422"/>
    <lineage>
        <taxon>Bacteria</taxon>
        <taxon>Pseudomonadati</taxon>
        <taxon>Bacteroidota</taxon>
        <taxon>Flavobacteriia</taxon>
        <taxon>Flavobacteriales</taxon>
        <taxon>Flavobacteriaceae</taxon>
        <taxon>Aquimarina</taxon>
    </lineage>
</organism>